<evidence type="ECO:0000256" key="1">
    <source>
        <dbReference type="SAM" id="MobiDB-lite"/>
    </source>
</evidence>
<dbReference type="Proteomes" id="UP000219799">
    <property type="component" value="Chromosome 9"/>
</dbReference>
<evidence type="ECO:0000313" key="3">
    <source>
        <dbReference type="Proteomes" id="UP000219799"/>
    </source>
</evidence>
<feature type="region of interest" description="Disordered" evidence="1">
    <location>
        <begin position="312"/>
        <end position="341"/>
    </location>
</feature>
<dbReference type="EMBL" id="LT594497">
    <property type="protein sequence ID" value="SBT71432.1"/>
    <property type="molecule type" value="Genomic_DNA"/>
</dbReference>
<organism evidence="2 3">
    <name type="scientific">Plasmodium malariae</name>
    <dbReference type="NCBI Taxonomy" id="5858"/>
    <lineage>
        <taxon>Eukaryota</taxon>
        <taxon>Sar</taxon>
        <taxon>Alveolata</taxon>
        <taxon>Apicomplexa</taxon>
        <taxon>Aconoidasida</taxon>
        <taxon>Haemosporida</taxon>
        <taxon>Plasmodiidae</taxon>
        <taxon>Plasmodium</taxon>
        <taxon>Plasmodium (Plasmodium)</taxon>
    </lineage>
</organism>
<gene>
    <name evidence="2" type="primary">PmlGA01_090034300</name>
    <name evidence="2" type="ORF">PMLGA01_090034300</name>
</gene>
<dbReference type="AlphaFoldDB" id="A0A1C3KCW3"/>
<protein>
    <submittedName>
        <fullName evidence="2">Uncharacterized protein</fullName>
    </submittedName>
</protein>
<reference evidence="2 3" key="1">
    <citation type="submission" date="2016-06" db="EMBL/GenBank/DDBJ databases">
        <authorList>
            <consortium name="Pathogen Informatics"/>
        </authorList>
    </citation>
    <scope>NUCLEOTIDE SEQUENCE [LARGE SCALE GENOMIC DNA]</scope>
    <source>
        <strain evidence="2">PmlGA01</strain>
    </source>
</reference>
<accession>A0A1C3KCW3</accession>
<evidence type="ECO:0000313" key="2">
    <source>
        <dbReference type="EMBL" id="SBT71432.1"/>
    </source>
</evidence>
<sequence>MPTNYNEIRKLFNYYIREYYYQKSKGTYFVHIKKPGILFTSLKFYKKKKALFPNIYDWYFENLSVFKKNKDILHYDNNYNIKNIYSYKINNGKGKREKNDAETGDIYINNSEQCLENIYKTSNLYYNMNPVYLSKICLYDLNDFHILFSNNYYDAFMQFYYSIISYKIDLNDIKIFPNLKILISHIKNVSNIINDELIKNTYIYLIKQKKMFNEEYIRSIFNSIYSVMLHNCPLYLFVDNSEQFRIILNFINKNEVKNIFESALPYPYYLIVDDNINIYNLQEFNIYLKQIFNKNLKRPFYSAAKENISSTSEDAVNHSPLGNNRNVPNSNSNSTTTSTDTTHMTTFIATSATTTIATNMATVTTTINTTPNNNSDSKTGKNIHCVDTLSSNREKPQVVPKRGNNKIYFFKLIKIFVMKPNYRFIEKI</sequence>
<feature type="compositionally biased region" description="Low complexity" evidence="1">
    <location>
        <begin position="323"/>
        <end position="341"/>
    </location>
</feature>
<name>A0A1C3KCW3_PLAMA</name>
<proteinExistence type="predicted"/>
<dbReference type="VEuPathDB" id="PlasmoDB:PmUG01_09042700"/>